<protein>
    <submittedName>
        <fullName evidence="18">4390_t:CDS:1</fullName>
    </submittedName>
</protein>
<dbReference type="InterPro" id="IPR016082">
    <property type="entry name" value="Ribosomal_uL30_ferredoxin-like"/>
</dbReference>
<keyword evidence="5 14" id="KW-0812">Transmembrane</keyword>
<evidence type="ECO:0000256" key="12">
    <source>
        <dbReference type="ARBA" id="ARBA00023136"/>
    </source>
</evidence>
<reference evidence="18" key="1">
    <citation type="submission" date="2021-06" db="EMBL/GenBank/DDBJ databases">
        <authorList>
            <person name="Kallberg Y."/>
            <person name="Tangrot J."/>
            <person name="Rosling A."/>
        </authorList>
    </citation>
    <scope>NUCLEOTIDE SEQUENCE</scope>
    <source>
        <strain evidence="18">AZ414A</strain>
    </source>
</reference>
<dbReference type="InterPro" id="IPR023395">
    <property type="entry name" value="MCP_dom_sf"/>
</dbReference>
<evidence type="ECO:0000256" key="3">
    <source>
        <dbReference type="ARBA" id="ARBA00007594"/>
    </source>
</evidence>
<evidence type="ECO:0000256" key="15">
    <source>
        <dbReference type="RuleBase" id="RU000488"/>
    </source>
</evidence>
<dbReference type="NCBIfam" id="TIGR01310">
    <property type="entry name" value="uL30_euk"/>
    <property type="match status" value="1"/>
</dbReference>
<evidence type="ECO:0000256" key="9">
    <source>
        <dbReference type="ARBA" id="ARBA00022980"/>
    </source>
</evidence>
<dbReference type="FunFam" id="1.50.40.10:FF:000005">
    <property type="entry name" value="Mitochondrial phosphate carrier protein 2"/>
    <property type="match status" value="1"/>
</dbReference>
<dbReference type="InterPro" id="IPR012988">
    <property type="entry name" value="Ribosomal_uL30_N_euk"/>
</dbReference>
<feature type="domain" description="Large ribosomal subunit protein uL30 N-terminal eukaryotes" evidence="17">
    <location>
        <begin position="16"/>
        <end position="86"/>
    </location>
</feature>
<dbReference type="InterPro" id="IPR018108">
    <property type="entry name" value="MCP_transmembrane"/>
</dbReference>
<evidence type="ECO:0000259" key="17">
    <source>
        <dbReference type="Pfam" id="PF08079"/>
    </source>
</evidence>
<comment type="similarity">
    <text evidence="3">Belongs to the universal ribosomal protein uL30 family.</text>
</comment>
<evidence type="ECO:0000313" key="18">
    <source>
        <dbReference type="EMBL" id="CAG8568824.1"/>
    </source>
</evidence>
<evidence type="ECO:0000256" key="8">
    <source>
        <dbReference type="ARBA" id="ARBA00022946"/>
    </source>
</evidence>
<dbReference type="OrthoDB" id="427452at2759"/>
<evidence type="ECO:0000256" key="13">
    <source>
        <dbReference type="ARBA" id="ARBA00023274"/>
    </source>
</evidence>
<dbReference type="FunFam" id="3.30.1390.20:FF:000003">
    <property type="entry name" value="60S ribosomal protein L7"/>
    <property type="match status" value="1"/>
</dbReference>
<dbReference type="Pfam" id="PF08079">
    <property type="entry name" value="Ribosomal_L30_N"/>
    <property type="match status" value="1"/>
</dbReference>
<dbReference type="GO" id="GO:0005743">
    <property type="term" value="C:mitochondrial inner membrane"/>
    <property type="evidence" value="ECO:0007669"/>
    <property type="project" value="UniProtKB-SubCell"/>
</dbReference>
<dbReference type="PANTHER" id="PTHR45671">
    <property type="entry name" value="SOLUTE CARRIER FAMILY 25 (MITOCHONDRIAL CARRIER PHOSPHATE CARRIER), MEMBER 3, LIKE-RELATED-RELATED"/>
    <property type="match status" value="1"/>
</dbReference>
<dbReference type="AlphaFoldDB" id="A0A9N9BHG0"/>
<comment type="subcellular location">
    <subcellularLocation>
        <location evidence="1">Mitochondrion inner membrane</location>
        <topology evidence="1">Multi-pass membrane protein</topology>
    </subcellularLocation>
</comment>
<organism evidence="18 19">
    <name type="scientific">Diversispora eburnea</name>
    <dbReference type="NCBI Taxonomy" id="1213867"/>
    <lineage>
        <taxon>Eukaryota</taxon>
        <taxon>Fungi</taxon>
        <taxon>Fungi incertae sedis</taxon>
        <taxon>Mucoromycota</taxon>
        <taxon>Glomeromycotina</taxon>
        <taxon>Glomeromycetes</taxon>
        <taxon>Diversisporales</taxon>
        <taxon>Diversisporaceae</taxon>
        <taxon>Diversispora</taxon>
    </lineage>
</organism>
<keyword evidence="6" id="KW-0677">Repeat</keyword>
<evidence type="ECO:0000259" key="16">
    <source>
        <dbReference type="Pfam" id="PF00327"/>
    </source>
</evidence>
<dbReference type="Proteomes" id="UP000789706">
    <property type="component" value="Unassembled WGS sequence"/>
</dbReference>
<accession>A0A9N9BHG0</accession>
<keyword evidence="4 15" id="KW-0813">Transport</keyword>
<sequence>MATKGLTVATEEQIRVPETLLKKRKDQEKIAIEKATALAEKRKKAKENRRKIFKRAEAYVKEYRAAESQELRLRRQAKASGNFYVPSEPKLAFVIRIKGINKIPPKPRKILQLLRLLQINNGVFVRLTKTTKEMLRLVTPYISYGEPNLKSVRELIYKRGYAKVDKQRVPITDNSIIEQNLGKFGIICIEDLVHEIYTVGPNLSNPNGGWSTRKFKHYVEGGDYGDHRNLELQIIMEIVEKKPIQLYSGKYYLTCAYGGILACGITHTFVTPLDLVKCRRQVNPNIYKGNFDGWGKIYRANGFGGLYTGWVPTFIGYSFQGAAKYGFYEIFKKTYSDLAGEENAHKYRTGLYLAASASAEILADIALCPWEALKVRMQTSTEPFAKSTVEGFNKILKNESISGFYKGLTPLWARQVPYTMMKFASFEKTVGTYQYIYKNLGKPKESYNKIEQLGVSFLGGYIAGVFCAIVSHPADTLVSKLNNVKKAEGESTLALSSKIVKELGFTGIWRGLGTRVIMIGTLTALQWLIYDYVKYDSSPFLEQDLYKIIDQ</sequence>
<evidence type="ECO:0000256" key="7">
    <source>
        <dbReference type="ARBA" id="ARBA00022792"/>
    </source>
</evidence>
<keyword evidence="13" id="KW-0687">Ribonucleoprotein</keyword>
<gene>
    <name evidence="18" type="ORF">DEBURN_LOCUS7973</name>
</gene>
<dbReference type="PROSITE" id="PS50920">
    <property type="entry name" value="SOLCAR"/>
    <property type="match status" value="3"/>
</dbReference>
<keyword evidence="7" id="KW-0999">Mitochondrion inner membrane</keyword>
<evidence type="ECO:0000256" key="14">
    <source>
        <dbReference type="PROSITE-ProRule" id="PRU00282"/>
    </source>
</evidence>
<evidence type="ECO:0000256" key="10">
    <source>
        <dbReference type="ARBA" id="ARBA00022989"/>
    </source>
</evidence>
<keyword evidence="9" id="KW-0689">Ribosomal protein</keyword>
<dbReference type="InterPro" id="IPR018038">
    <property type="entry name" value="Ribosomal_uL30_CS"/>
</dbReference>
<evidence type="ECO:0000256" key="6">
    <source>
        <dbReference type="ARBA" id="ARBA00022737"/>
    </source>
</evidence>
<dbReference type="GO" id="GO:1990547">
    <property type="term" value="P:mitochondrial phosphate ion transmembrane transport"/>
    <property type="evidence" value="ECO:0007669"/>
    <property type="project" value="InterPro"/>
</dbReference>
<dbReference type="InterPro" id="IPR035808">
    <property type="entry name" value="Ribosomal_uL30_euk_arc"/>
</dbReference>
<feature type="domain" description="Large ribosomal subunit protein uL30-like ferredoxin-like fold" evidence="16">
    <location>
        <begin position="92"/>
        <end position="142"/>
    </location>
</feature>
<dbReference type="Gene3D" id="3.30.1390.20">
    <property type="entry name" value="Ribosomal protein L30, ferredoxin-like fold domain"/>
    <property type="match status" value="1"/>
</dbReference>
<dbReference type="InterPro" id="IPR036919">
    <property type="entry name" value="Ribo_uL30_ferredoxin-like_sf"/>
</dbReference>
<comment type="caution">
    <text evidence="18">The sequence shown here is derived from an EMBL/GenBank/DDBJ whole genome shotgun (WGS) entry which is preliminary data.</text>
</comment>
<dbReference type="InterPro" id="IPR005998">
    <property type="entry name" value="Ribosomal_uL30_euk"/>
</dbReference>
<feature type="repeat" description="Solcar" evidence="14">
    <location>
        <begin position="451"/>
        <end position="536"/>
    </location>
</feature>
<feature type="repeat" description="Solcar" evidence="14">
    <location>
        <begin position="250"/>
        <end position="334"/>
    </location>
</feature>
<proteinExistence type="inferred from homology"/>
<feature type="repeat" description="Solcar" evidence="14">
    <location>
        <begin position="347"/>
        <end position="432"/>
    </location>
</feature>
<evidence type="ECO:0000256" key="5">
    <source>
        <dbReference type="ARBA" id="ARBA00022692"/>
    </source>
</evidence>
<keyword evidence="11" id="KW-0496">Mitochondrion</keyword>
<comment type="similarity">
    <text evidence="2 15">Belongs to the mitochondrial carrier (TC 2.A.29) family.</text>
</comment>
<dbReference type="GO" id="GO:0003723">
    <property type="term" value="F:RNA binding"/>
    <property type="evidence" value="ECO:0007669"/>
    <property type="project" value="InterPro"/>
</dbReference>
<evidence type="ECO:0000256" key="11">
    <source>
        <dbReference type="ARBA" id="ARBA00023128"/>
    </source>
</evidence>
<dbReference type="SUPFAM" id="SSF103506">
    <property type="entry name" value="Mitochondrial carrier"/>
    <property type="match status" value="1"/>
</dbReference>
<keyword evidence="10" id="KW-1133">Transmembrane helix</keyword>
<dbReference type="CDD" id="cd01657">
    <property type="entry name" value="Ribosomal_L7_archeal_euk"/>
    <property type="match status" value="1"/>
</dbReference>
<dbReference type="SUPFAM" id="SSF55129">
    <property type="entry name" value="Ribosomal protein L30p/L7e"/>
    <property type="match status" value="1"/>
</dbReference>
<dbReference type="GO" id="GO:1990904">
    <property type="term" value="C:ribonucleoprotein complex"/>
    <property type="evidence" value="ECO:0007669"/>
    <property type="project" value="UniProtKB-KW"/>
</dbReference>
<evidence type="ECO:0000256" key="4">
    <source>
        <dbReference type="ARBA" id="ARBA00022448"/>
    </source>
</evidence>
<dbReference type="GO" id="GO:0005315">
    <property type="term" value="F:phosphate transmembrane transporter activity"/>
    <property type="evidence" value="ECO:0007669"/>
    <property type="project" value="InterPro"/>
</dbReference>
<keyword evidence="8" id="KW-0809">Transit peptide</keyword>
<dbReference type="EMBL" id="CAJVPK010001069">
    <property type="protein sequence ID" value="CAG8568824.1"/>
    <property type="molecule type" value="Genomic_DNA"/>
</dbReference>
<dbReference type="GO" id="GO:0005840">
    <property type="term" value="C:ribosome"/>
    <property type="evidence" value="ECO:0007669"/>
    <property type="project" value="UniProtKB-KW"/>
</dbReference>
<dbReference type="Pfam" id="PF00327">
    <property type="entry name" value="Ribosomal_L30"/>
    <property type="match status" value="1"/>
</dbReference>
<dbReference type="Gene3D" id="1.50.40.10">
    <property type="entry name" value="Mitochondrial carrier domain"/>
    <property type="match status" value="2"/>
</dbReference>
<evidence type="ECO:0000313" key="19">
    <source>
        <dbReference type="Proteomes" id="UP000789706"/>
    </source>
</evidence>
<dbReference type="InterPro" id="IPR044677">
    <property type="entry name" value="SLC25A3/Pic2/Mir1-like"/>
</dbReference>
<keyword evidence="12 14" id="KW-0472">Membrane</keyword>
<dbReference type="PANTHER" id="PTHR45671:SF10">
    <property type="entry name" value="SOLUTE CARRIER FAMILY 25 MEMBER 3"/>
    <property type="match status" value="1"/>
</dbReference>
<evidence type="ECO:0000256" key="2">
    <source>
        <dbReference type="ARBA" id="ARBA00006375"/>
    </source>
</evidence>
<keyword evidence="19" id="KW-1185">Reference proteome</keyword>
<dbReference type="Pfam" id="PF00153">
    <property type="entry name" value="Mito_carr"/>
    <property type="match status" value="3"/>
</dbReference>
<evidence type="ECO:0000256" key="1">
    <source>
        <dbReference type="ARBA" id="ARBA00004448"/>
    </source>
</evidence>
<dbReference type="PROSITE" id="PS00634">
    <property type="entry name" value="RIBOSOMAL_L30"/>
    <property type="match status" value="1"/>
</dbReference>
<name>A0A9N9BHG0_9GLOM</name>